<gene>
    <name evidence="2" type="ORF">PAXRUDRAFT_667596</name>
</gene>
<dbReference type="STRING" id="930991.A0A0D0E359"/>
<dbReference type="EMBL" id="KN824888">
    <property type="protein sequence ID" value="KIK98561.1"/>
    <property type="molecule type" value="Genomic_DNA"/>
</dbReference>
<feature type="region of interest" description="Disordered" evidence="1">
    <location>
        <begin position="308"/>
        <end position="340"/>
    </location>
</feature>
<evidence type="ECO:0000256" key="1">
    <source>
        <dbReference type="SAM" id="MobiDB-lite"/>
    </source>
</evidence>
<dbReference type="Proteomes" id="UP000054538">
    <property type="component" value="Unassembled WGS sequence"/>
</dbReference>
<keyword evidence="3" id="KW-1185">Reference proteome</keyword>
<evidence type="ECO:0000313" key="2">
    <source>
        <dbReference type="EMBL" id="KIK98561.1"/>
    </source>
</evidence>
<evidence type="ECO:0000313" key="3">
    <source>
        <dbReference type="Proteomes" id="UP000054538"/>
    </source>
</evidence>
<dbReference type="InParanoid" id="A0A0D0E359"/>
<dbReference type="HOGENOM" id="CLU_021108_6_0_1"/>
<reference evidence="2 3" key="1">
    <citation type="submission" date="2014-04" db="EMBL/GenBank/DDBJ databases">
        <authorList>
            <consortium name="DOE Joint Genome Institute"/>
            <person name="Kuo A."/>
            <person name="Kohler A."/>
            <person name="Jargeat P."/>
            <person name="Nagy L.G."/>
            <person name="Floudas D."/>
            <person name="Copeland A."/>
            <person name="Barry K.W."/>
            <person name="Cichocki N."/>
            <person name="Veneault-Fourrey C."/>
            <person name="LaButti K."/>
            <person name="Lindquist E.A."/>
            <person name="Lipzen A."/>
            <person name="Lundell T."/>
            <person name="Morin E."/>
            <person name="Murat C."/>
            <person name="Sun H."/>
            <person name="Tunlid A."/>
            <person name="Henrissat B."/>
            <person name="Grigoriev I.V."/>
            <person name="Hibbett D.S."/>
            <person name="Martin F."/>
            <person name="Nordberg H.P."/>
            <person name="Cantor M.N."/>
            <person name="Hua S.X."/>
        </authorList>
    </citation>
    <scope>NUCLEOTIDE SEQUENCE [LARGE SCALE GENOMIC DNA]</scope>
    <source>
        <strain evidence="2 3">Ve08.2h10</strain>
    </source>
</reference>
<dbReference type="OrthoDB" id="2688950at2759"/>
<reference evidence="3" key="2">
    <citation type="submission" date="2015-01" db="EMBL/GenBank/DDBJ databases">
        <title>Evolutionary Origins and Diversification of the Mycorrhizal Mutualists.</title>
        <authorList>
            <consortium name="DOE Joint Genome Institute"/>
            <consortium name="Mycorrhizal Genomics Consortium"/>
            <person name="Kohler A."/>
            <person name="Kuo A."/>
            <person name="Nagy L.G."/>
            <person name="Floudas D."/>
            <person name="Copeland A."/>
            <person name="Barry K.W."/>
            <person name="Cichocki N."/>
            <person name="Veneault-Fourrey C."/>
            <person name="LaButti K."/>
            <person name="Lindquist E.A."/>
            <person name="Lipzen A."/>
            <person name="Lundell T."/>
            <person name="Morin E."/>
            <person name="Murat C."/>
            <person name="Riley R."/>
            <person name="Ohm R."/>
            <person name="Sun H."/>
            <person name="Tunlid A."/>
            <person name="Henrissat B."/>
            <person name="Grigoriev I.V."/>
            <person name="Hibbett D.S."/>
            <person name="Martin F."/>
        </authorList>
    </citation>
    <scope>NUCLEOTIDE SEQUENCE [LARGE SCALE GENOMIC DNA]</scope>
    <source>
        <strain evidence="3">Ve08.2h10</strain>
    </source>
</reference>
<dbReference type="AlphaFoldDB" id="A0A0D0E359"/>
<proteinExistence type="predicted"/>
<sequence length="352" mass="38460">MSSPPSPHNVYARLMTRVDPSRGYPLWFPEPDSSLPEDYRHGGLRIGDVGMVAADGSFDVLFNICLPEDHPIHQPNGVPENFKQIVLSDRDIRQFPSADGAGRVISTQSIDHRTITAGLSGRSATIVAAGAGLNYEFRSSSAEGAILVLPEGAGKADLAKDLIFRSEALRNAESWYHFAYFNHGRSVINNDSLYLITGYHKTSSWSMATFSDAGADANLTANFTAGQVVNGNISGAYSWQVTNSVHWRVGPEEGHHRTKRNQAISIRGYKIALREGTFASLLGNRVKVSSRLPRDKFDASRRMHFSRVLPSNRSGLDSQKPLSQGGSGGRINRGYLSGPAHDTMQVCMSTRI</sequence>
<organism evidence="2 3">
    <name type="scientific">Paxillus rubicundulus Ve08.2h10</name>
    <dbReference type="NCBI Taxonomy" id="930991"/>
    <lineage>
        <taxon>Eukaryota</taxon>
        <taxon>Fungi</taxon>
        <taxon>Dikarya</taxon>
        <taxon>Basidiomycota</taxon>
        <taxon>Agaricomycotina</taxon>
        <taxon>Agaricomycetes</taxon>
        <taxon>Agaricomycetidae</taxon>
        <taxon>Boletales</taxon>
        <taxon>Paxilineae</taxon>
        <taxon>Paxillaceae</taxon>
        <taxon>Paxillus</taxon>
    </lineage>
</organism>
<feature type="compositionally biased region" description="Polar residues" evidence="1">
    <location>
        <begin position="309"/>
        <end position="324"/>
    </location>
</feature>
<name>A0A0D0E359_9AGAM</name>
<accession>A0A0D0E359</accession>
<protein>
    <submittedName>
        <fullName evidence="2">Uncharacterized protein</fullName>
    </submittedName>
</protein>